<feature type="signal peptide" evidence="1">
    <location>
        <begin position="1"/>
        <end position="31"/>
    </location>
</feature>
<dbReference type="Gene3D" id="3.40.190.10">
    <property type="entry name" value="Periplasmic binding protein-like II"/>
    <property type="match status" value="2"/>
</dbReference>
<evidence type="ECO:0000256" key="1">
    <source>
        <dbReference type="SAM" id="SignalP"/>
    </source>
</evidence>
<keyword evidence="1" id="KW-0732">Signal</keyword>
<dbReference type="PANTHER" id="PTHR43649">
    <property type="entry name" value="ARABINOSE-BINDING PROTEIN-RELATED"/>
    <property type="match status" value="1"/>
</dbReference>
<evidence type="ECO:0000313" key="3">
    <source>
        <dbReference type="Proteomes" id="UP000598146"/>
    </source>
</evidence>
<keyword evidence="3" id="KW-1185">Reference proteome</keyword>
<gene>
    <name evidence="2" type="ORF">I4J89_15755</name>
</gene>
<comment type="caution">
    <text evidence="2">The sequence shown here is derived from an EMBL/GenBank/DDBJ whole genome shotgun (WGS) entry which is preliminary data.</text>
</comment>
<evidence type="ECO:0000313" key="2">
    <source>
        <dbReference type="EMBL" id="MBG0562910.1"/>
    </source>
</evidence>
<dbReference type="PANTHER" id="PTHR43649:SF11">
    <property type="entry name" value="ABC TRANSPORTER SUBSTRATE-BINDING PROTEIN YESO-RELATED"/>
    <property type="match status" value="1"/>
</dbReference>
<dbReference type="InterPro" id="IPR050490">
    <property type="entry name" value="Bact_solute-bd_prot1"/>
</dbReference>
<accession>A0A931C3V1</accession>
<proteinExistence type="predicted"/>
<name>A0A931C3V1_9ACTN</name>
<dbReference type="SUPFAM" id="SSF53850">
    <property type="entry name" value="Periplasmic binding protein-like II"/>
    <property type="match status" value="1"/>
</dbReference>
<dbReference type="Pfam" id="PF01547">
    <property type="entry name" value="SBP_bac_1"/>
    <property type="match status" value="1"/>
</dbReference>
<dbReference type="AlphaFoldDB" id="A0A931C3V1"/>
<protein>
    <submittedName>
        <fullName evidence="2">Extracellular solute-binding protein</fullName>
    </submittedName>
</protein>
<dbReference type="EMBL" id="JADQTO010000006">
    <property type="protein sequence ID" value="MBG0562910.1"/>
    <property type="molecule type" value="Genomic_DNA"/>
</dbReference>
<dbReference type="Proteomes" id="UP000598146">
    <property type="component" value="Unassembled WGS sequence"/>
</dbReference>
<organism evidence="2 3">
    <name type="scientific">Actinoplanes aureus</name>
    <dbReference type="NCBI Taxonomy" id="2792083"/>
    <lineage>
        <taxon>Bacteria</taxon>
        <taxon>Bacillati</taxon>
        <taxon>Actinomycetota</taxon>
        <taxon>Actinomycetes</taxon>
        <taxon>Micromonosporales</taxon>
        <taxon>Micromonosporaceae</taxon>
        <taxon>Actinoplanes</taxon>
    </lineage>
</organism>
<reference evidence="2" key="1">
    <citation type="submission" date="2020-11" db="EMBL/GenBank/DDBJ databases">
        <title>Isolation and identification of active actinomycetes.</title>
        <authorList>
            <person name="Sun X."/>
        </authorList>
    </citation>
    <scope>NUCLEOTIDE SEQUENCE</scope>
    <source>
        <strain evidence="2">NEAU-A11</strain>
    </source>
</reference>
<sequence>MSFADSHHRPTRRRLLSGLVAGMLALPLALGACGGDDEPAADGKVELSFFWWGGEARAELTEKALDLYTAKHPNVTFKKTWQANQGYFDKLATLTAGDDAPDIFQIDDNYLAEYATRNVTLDLASYQQSGKLDTTKFPKGLIEYGTVDGKLAGLSFGENTQGLVYNKTKLEAAKVPLPTTGQSWEEHIAWAKDAAVKTKVAGTQDPSADYKAFWVWLRQQGKELYNGNQLGFTKEDVQKWFELWKGARDGKATPTADVIHEGNQTDVTKQLVVTGKALTSWVWANQMPELQKNTKDQLGVIAYPGDATKQWPRSSMYFSVYRGTEHKDTAVDVLNFLANDPEVGKILGTDRGLPSNLDIRSQVAASTENPSMKQTIEVVGELAKNFGPAPTVPPKGHSTVRSELIKAAEEAQYGRATPAAAAEQFFAASQAAISR</sequence>
<dbReference type="InterPro" id="IPR006059">
    <property type="entry name" value="SBP"/>
</dbReference>
<feature type="chain" id="PRO_5038437771" evidence="1">
    <location>
        <begin position="32"/>
        <end position="435"/>
    </location>
</feature>